<organism evidence="1 2">
    <name type="scientific">Knipowitschia caucasica</name>
    <name type="common">Caucasian dwarf goby</name>
    <name type="synonym">Pomatoschistus caucasicus</name>
    <dbReference type="NCBI Taxonomy" id="637954"/>
    <lineage>
        <taxon>Eukaryota</taxon>
        <taxon>Metazoa</taxon>
        <taxon>Chordata</taxon>
        <taxon>Craniata</taxon>
        <taxon>Vertebrata</taxon>
        <taxon>Euteleostomi</taxon>
        <taxon>Actinopterygii</taxon>
        <taxon>Neopterygii</taxon>
        <taxon>Teleostei</taxon>
        <taxon>Neoteleostei</taxon>
        <taxon>Acanthomorphata</taxon>
        <taxon>Gobiaria</taxon>
        <taxon>Gobiiformes</taxon>
        <taxon>Gobioidei</taxon>
        <taxon>Gobiidae</taxon>
        <taxon>Gobiinae</taxon>
        <taxon>Knipowitschia</taxon>
    </lineage>
</organism>
<evidence type="ECO:0000313" key="1">
    <source>
        <dbReference type="EMBL" id="CAL1570505.1"/>
    </source>
</evidence>
<reference evidence="1 2" key="1">
    <citation type="submission" date="2024-04" db="EMBL/GenBank/DDBJ databases">
        <authorList>
            <person name="Waldvogel A.-M."/>
            <person name="Schoenle A."/>
        </authorList>
    </citation>
    <scope>NUCLEOTIDE SEQUENCE [LARGE SCALE GENOMIC DNA]</scope>
</reference>
<name>A0AAV2J1C5_KNICA</name>
<sequence length="108" mass="11557">MQMRAKVVSAAIDPAAPLHGTLTGTVPLNSSAPHLCELELQCLEMHLAFRHLGKPAPKHQPEVSLTSSNLISATSGRKQQCGFATRNFGEDSFLRAALVVSLGSYRGM</sequence>
<accession>A0AAV2J1C5</accession>
<evidence type="ECO:0000313" key="2">
    <source>
        <dbReference type="Proteomes" id="UP001497482"/>
    </source>
</evidence>
<dbReference type="EMBL" id="OZ035832">
    <property type="protein sequence ID" value="CAL1570505.1"/>
    <property type="molecule type" value="Genomic_DNA"/>
</dbReference>
<proteinExistence type="predicted"/>
<keyword evidence="2" id="KW-1185">Reference proteome</keyword>
<gene>
    <name evidence="1" type="ORF">KC01_LOCUS2788</name>
</gene>
<dbReference type="Proteomes" id="UP001497482">
    <property type="component" value="Chromosome 10"/>
</dbReference>
<dbReference type="AlphaFoldDB" id="A0AAV2J1C5"/>
<protein>
    <submittedName>
        <fullName evidence="1">Uncharacterized protein</fullName>
    </submittedName>
</protein>